<accession>A0A811VJF9</accession>
<dbReference type="Proteomes" id="UP000606786">
    <property type="component" value="Unassembled WGS sequence"/>
</dbReference>
<comment type="caution">
    <text evidence="4">The sequence shown here is derived from an EMBL/GenBank/DDBJ whole genome shotgun (WGS) entry which is preliminary data.</text>
</comment>
<protein>
    <submittedName>
        <fullName evidence="4">(Mediterranean fruit fly) hypothetical protein</fullName>
    </submittedName>
</protein>
<organism evidence="4 5">
    <name type="scientific">Ceratitis capitata</name>
    <name type="common">Mediterranean fruit fly</name>
    <name type="synonym">Tephritis capitata</name>
    <dbReference type="NCBI Taxonomy" id="7213"/>
    <lineage>
        <taxon>Eukaryota</taxon>
        <taxon>Metazoa</taxon>
        <taxon>Ecdysozoa</taxon>
        <taxon>Arthropoda</taxon>
        <taxon>Hexapoda</taxon>
        <taxon>Insecta</taxon>
        <taxon>Pterygota</taxon>
        <taxon>Neoptera</taxon>
        <taxon>Endopterygota</taxon>
        <taxon>Diptera</taxon>
        <taxon>Brachycera</taxon>
        <taxon>Muscomorpha</taxon>
        <taxon>Tephritoidea</taxon>
        <taxon>Tephritidae</taxon>
        <taxon>Ceratitis</taxon>
        <taxon>Ceratitis</taxon>
    </lineage>
</organism>
<dbReference type="Pfam" id="PF03020">
    <property type="entry name" value="LEM"/>
    <property type="match status" value="1"/>
</dbReference>
<reference evidence="4" key="1">
    <citation type="submission" date="2020-11" db="EMBL/GenBank/DDBJ databases">
        <authorList>
            <person name="Whitehead M."/>
        </authorList>
    </citation>
    <scope>NUCLEOTIDE SEQUENCE</scope>
    <source>
        <strain evidence="4">EGII</strain>
    </source>
</reference>
<feature type="region of interest" description="Disordered" evidence="1">
    <location>
        <begin position="43"/>
        <end position="100"/>
    </location>
</feature>
<dbReference type="Gene3D" id="1.10.720.40">
    <property type="match status" value="1"/>
</dbReference>
<feature type="domain" description="LEM" evidence="3">
    <location>
        <begin position="4"/>
        <end position="48"/>
    </location>
</feature>
<proteinExistence type="predicted"/>
<evidence type="ECO:0000256" key="1">
    <source>
        <dbReference type="SAM" id="MobiDB-lite"/>
    </source>
</evidence>
<evidence type="ECO:0000259" key="3">
    <source>
        <dbReference type="PROSITE" id="PS50954"/>
    </source>
</evidence>
<feature type="region of interest" description="Disordered" evidence="1">
    <location>
        <begin position="324"/>
        <end position="347"/>
    </location>
</feature>
<evidence type="ECO:0000256" key="2">
    <source>
        <dbReference type="SAM" id="Phobius"/>
    </source>
</evidence>
<dbReference type="OrthoDB" id="8068829at2759"/>
<feature type="compositionally biased region" description="Polar residues" evidence="1">
    <location>
        <begin position="155"/>
        <end position="167"/>
    </location>
</feature>
<keyword evidence="2" id="KW-0812">Transmembrane</keyword>
<dbReference type="SMART" id="SM00540">
    <property type="entry name" value="LEM"/>
    <property type="match status" value="1"/>
</dbReference>
<keyword evidence="5" id="KW-1185">Reference proteome</keyword>
<dbReference type="SUPFAM" id="SSF63451">
    <property type="entry name" value="LEM domain"/>
    <property type="match status" value="1"/>
</dbReference>
<keyword evidence="2" id="KW-0472">Membrane</keyword>
<dbReference type="InterPro" id="IPR003887">
    <property type="entry name" value="LEM_dom"/>
</dbReference>
<feature type="region of interest" description="Disordered" evidence="1">
    <location>
        <begin position="117"/>
        <end position="190"/>
    </location>
</feature>
<dbReference type="AlphaFoldDB" id="A0A811VJF9"/>
<evidence type="ECO:0000313" key="5">
    <source>
        <dbReference type="Proteomes" id="UP000606786"/>
    </source>
</evidence>
<feature type="compositionally biased region" description="Polar residues" evidence="1">
    <location>
        <begin position="45"/>
        <end position="54"/>
    </location>
</feature>
<dbReference type="PROSITE" id="PS50954">
    <property type="entry name" value="LEM"/>
    <property type="match status" value="1"/>
</dbReference>
<gene>
    <name evidence="4" type="ORF">CCAP1982_LOCUS22356</name>
</gene>
<dbReference type="InterPro" id="IPR011015">
    <property type="entry name" value="LEM/LEM-like_dom_sf"/>
</dbReference>
<feature type="transmembrane region" description="Helical" evidence="2">
    <location>
        <begin position="423"/>
        <end position="443"/>
    </location>
</feature>
<evidence type="ECO:0000313" key="4">
    <source>
        <dbReference type="EMBL" id="CAD7014359.1"/>
    </source>
</evidence>
<dbReference type="EMBL" id="CAJHJT010000056">
    <property type="protein sequence ID" value="CAD7014359.1"/>
    <property type="molecule type" value="Genomic_DNA"/>
</dbReference>
<feature type="compositionally biased region" description="Basic and acidic residues" evidence="1">
    <location>
        <begin position="69"/>
        <end position="85"/>
    </location>
</feature>
<dbReference type="CDD" id="cd12934">
    <property type="entry name" value="LEM"/>
    <property type="match status" value="1"/>
</dbReference>
<sequence>MSEIDNLESLSNADLRKQCIKHGLPNVPITDSSRHILIKKLRATLSGSPASQSKKTPRRETIHVSKVSEVTDSKTDAKAEPERRTPSRGASRRTIAGTPTIDAQKVIENVTTENLTAAPIGSRRRSTIDSQKTIDNPQTEGPTPAPIGSRRRSTFESQKANENQAIESTLAAPIGARRRSTQEIPLSQKEYKSSKNLNQIVIPESDEEDNYLVIAAEQTEHFTKAPITREVDVRSSTSQSSISLTKTGVVTTSYGKDFSKPSSQVPEFPIRKSLTEGLSHEIYKPQISANTGRYSLYSNLIQKNSGVSMESSNPLHSRYSTNTLSTGMYTSKPAPQYNEQSDENEEDKDYETPFLSSFARNLNRIKSDGVSLSKTSTSGFDYSSPRALHRTKHHEITGRRPAKDSVTESFRQLLIALDRKYNLRLYLVLATVFLVLAFLYVVIYQ</sequence>
<name>A0A811VJF9_CERCA</name>
<keyword evidence="2" id="KW-1133">Transmembrane helix</keyword>
<feature type="compositionally biased region" description="Polar residues" evidence="1">
    <location>
        <begin position="128"/>
        <end position="141"/>
    </location>
</feature>